<keyword evidence="1" id="KW-0812">Transmembrane</keyword>
<comment type="caution">
    <text evidence="2">The sequence shown here is derived from an EMBL/GenBank/DDBJ whole genome shotgun (WGS) entry which is preliminary data.</text>
</comment>
<evidence type="ECO:0000256" key="1">
    <source>
        <dbReference type="SAM" id="Phobius"/>
    </source>
</evidence>
<dbReference type="AlphaFoldDB" id="A0A9D1M1Z9"/>
<keyword evidence="1" id="KW-0472">Membrane</keyword>
<organism evidence="2 3">
    <name type="scientific">Candidatus Merdicola faecigallinarum</name>
    <dbReference type="NCBI Taxonomy" id="2840862"/>
    <lineage>
        <taxon>Bacteria</taxon>
        <taxon>Bacillati</taxon>
        <taxon>Bacillota</taxon>
        <taxon>Clostridia</taxon>
        <taxon>Candidatus Merdicola</taxon>
    </lineage>
</organism>
<evidence type="ECO:0000313" key="2">
    <source>
        <dbReference type="EMBL" id="HIU52360.1"/>
    </source>
</evidence>
<reference evidence="2" key="2">
    <citation type="journal article" date="2021" name="PeerJ">
        <title>Extensive microbial diversity within the chicken gut microbiome revealed by metagenomics and culture.</title>
        <authorList>
            <person name="Gilroy R."/>
            <person name="Ravi A."/>
            <person name="Getino M."/>
            <person name="Pursley I."/>
            <person name="Horton D.L."/>
            <person name="Alikhan N.F."/>
            <person name="Baker D."/>
            <person name="Gharbi K."/>
            <person name="Hall N."/>
            <person name="Watson M."/>
            <person name="Adriaenssens E.M."/>
            <person name="Foster-Nyarko E."/>
            <person name="Jarju S."/>
            <person name="Secka A."/>
            <person name="Antonio M."/>
            <person name="Oren A."/>
            <person name="Chaudhuri R.R."/>
            <person name="La Ragione R."/>
            <person name="Hildebrand F."/>
            <person name="Pallen M.J."/>
        </authorList>
    </citation>
    <scope>NUCLEOTIDE SEQUENCE</scope>
    <source>
        <strain evidence="2">CHK195-15760</strain>
    </source>
</reference>
<dbReference type="EMBL" id="DVNH01000056">
    <property type="protein sequence ID" value="HIU52360.1"/>
    <property type="molecule type" value="Genomic_DNA"/>
</dbReference>
<evidence type="ECO:0000313" key="3">
    <source>
        <dbReference type="Proteomes" id="UP000824093"/>
    </source>
</evidence>
<reference evidence="2" key="1">
    <citation type="submission" date="2020-10" db="EMBL/GenBank/DDBJ databases">
        <authorList>
            <person name="Gilroy R."/>
        </authorList>
    </citation>
    <scope>NUCLEOTIDE SEQUENCE</scope>
    <source>
        <strain evidence="2">CHK195-15760</strain>
    </source>
</reference>
<feature type="transmembrane region" description="Helical" evidence="1">
    <location>
        <begin position="88"/>
        <end position="109"/>
    </location>
</feature>
<accession>A0A9D1M1Z9</accession>
<keyword evidence="1" id="KW-1133">Transmembrane helix</keyword>
<name>A0A9D1M1Z9_9FIRM</name>
<sequence length="110" mass="12278">MKKKLYFVLFLFFFISIILIILFPTNSFAADPKIVSKLNNAFEDIEGWIIKISTPAAAVAVGTGIFMKKFSFGDEERIRLGKKLVRNALFSYGFILAIDLILAAIKALIG</sequence>
<dbReference type="Proteomes" id="UP000824093">
    <property type="component" value="Unassembled WGS sequence"/>
</dbReference>
<proteinExistence type="predicted"/>
<feature type="transmembrane region" description="Helical" evidence="1">
    <location>
        <begin position="48"/>
        <end position="67"/>
    </location>
</feature>
<protein>
    <submittedName>
        <fullName evidence="2">Uncharacterized protein</fullName>
    </submittedName>
</protein>
<gene>
    <name evidence="2" type="ORF">IAB70_07125</name>
</gene>